<dbReference type="InterPro" id="IPR013425">
    <property type="entry name" value="Autotrns_rpt"/>
</dbReference>
<dbReference type="Pfam" id="PF12951">
    <property type="entry name" value="PATR"/>
    <property type="match status" value="3"/>
</dbReference>
<evidence type="ECO:0000256" key="1">
    <source>
        <dbReference type="ARBA" id="ARBA00022729"/>
    </source>
</evidence>
<sequence>MSLVFASLPGQAAEITWQSSMDMSGDSDVSTNGELRLAINASSGTDFTVNGVTFQGVANPPAVSTTLLPFQTTLTGTYGAFARGSLPNTEVDELSDLIVSGFWGSSTTPAVTTFTNLVVGQEYEIQVFSNDARTSRTRNFQTALSNGLPAEDEGYVQLAGVLELNNSPVEPENDPEGPEQGDYIIGTFTADSSVQSFEQLGSNNGGTTFSDNGRIHINAIQLRAIGEILPDPDPEPKYWTGLTDGSLDNLTNNFALNDPAAALEPGNLNNVNANGGLATFADEYFANDTSTAVATTDLTIPADAQPTASILSFVNDSVDYTITSTDSSGIVGAATHLEATGTGALTLLGTHIYEGNTVIGADYFLQLGDDTHQTILSSPSLVASGEVIYDTSAGDTTYDGIISGGGIFEKAGDNLLTLNGNSTFTGQSYISGGTLVLANHFDSSAVDISAGATVEIALEGSARRRGTIVYTGLGTLRKSGTGNLSYTTGNFQLAAGSLIEVLGGRFTGSAGGTGGSEIWTNNASDLFVAEGAVFAGVEGNVRFGALTGAGEFSTGFTGAGYVEAVIGLGDASGSFAGVVTNTPANIDGETGEVLQYHDGNLRKVGTGTQTFTVGVEHRGNTVVEDGTFEVVGETAYMMFYPRENATIGMVSGDAATGTGTFTLNAELAFNLSDADLTEGNYWKVIDDSHLAAVNFGENFGVGDFDEPRSFTESSPGIWTLTYEGVDLTFEEASYTLFVGEPFEVPEEEVALESCGFNETGGFEVTFINLSPGTTYQLKKSTDLSSPFTIDVGDTFTGAATNTFVDAAPSEEKAFYQLYEVP</sequence>
<gene>
    <name evidence="2" type="ORF">JIN78_12335</name>
</gene>
<dbReference type="NCBIfam" id="TIGR02601">
    <property type="entry name" value="autotrns_rpt"/>
    <property type="match status" value="1"/>
</dbReference>
<evidence type="ECO:0000313" key="2">
    <source>
        <dbReference type="EMBL" id="MBK1834851.1"/>
    </source>
</evidence>
<keyword evidence="3" id="KW-1185">Reference proteome</keyword>
<reference evidence="2" key="1">
    <citation type="submission" date="2021-01" db="EMBL/GenBank/DDBJ databases">
        <title>Modified the classification status of verrucomicrobia.</title>
        <authorList>
            <person name="Feng X."/>
        </authorList>
    </citation>
    <scope>NUCLEOTIDE SEQUENCE</scope>
    <source>
        <strain evidence="2">KCTC 12986</strain>
    </source>
</reference>
<keyword evidence="1" id="KW-0732">Signal</keyword>
<organism evidence="2 3">
    <name type="scientific">Roseibacillus ishigakijimensis</name>
    <dbReference type="NCBI Taxonomy" id="454146"/>
    <lineage>
        <taxon>Bacteria</taxon>
        <taxon>Pseudomonadati</taxon>
        <taxon>Verrucomicrobiota</taxon>
        <taxon>Verrucomicrobiia</taxon>
        <taxon>Verrucomicrobiales</taxon>
        <taxon>Verrucomicrobiaceae</taxon>
        <taxon>Roseibacillus</taxon>
    </lineage>
</organism>
<dbReference type="AlphaFoldDB" id="A0A934RSI2"/>
<name>A0A934RSI2_9BACT</name>
<proteinExistence type="predicted"/>
<dbReference type="Proteomes" id="UP000604083">
    <property type="component" value="Unassembled WGS sequence"/>
</dbReference>
<comment type="caution">
    <text evidence="2">The sequence shown here is derived from an EMBL/GenBank/DDBJ whole genome shotgun (WGS) entry which is preliminary data.</text>
</comment>
<accession>A0A934RSI2</accession>
<dbReference type="EMBL" id="JAENIO010000034">
    <property type="protein sequence ID" value="MBK1834851.1"/>
    <property type="molecule type" value="Genomic_DNA"/>
</dbReference>
<protein>
    <submittedName>
        <fullName evidence="2">Autotransporter-associated beta strand repeat-containing protein</fullName>
    </submittedName>
</protein>
<dbReference type="RefSeq" id="WP_377173899.1">
    <property type="nucleotide sequence ID" value="NZ_JBHUJA010000009.1"/>
</dbReference>
<evidence type="ECO:0000313" key="3">
    <source>
        <dbReference type="Proteomes" id="UP000604083"/>
    </source>
</evidence>